<reference evidence="8" key="1">
    <citation type="submission" date="2014-02" db="EMBL/GenBank/DDBJ databases">
        <authorList>
            <person name="Genoscope - CEA"/>
        </authorList>
    </citation>
    <scope>NUCLEOTIDE SEQUENCE</scope>
    <source>
        <strain evidence="8">LS3</strain>
    </source>
</reference>
<dbReference type="PANTHER" id="PTHR43176">
    <property type="entry name" value="3-HYDROXYISOBUTYRYL-COA HYDROLASE-RELATED"/>
    <property type="match status" value="1"/>
</dbReference>
<keyword evidence="4" id="KW-0378">Hydrolase</keyword>
<keyword evidence="5" id="KW-0496">Mitochondrion</keyword>
<dbReference type="GO" id="GO:0006574">
    <property type="term" value="P:L-valine catabolic process"/>
    <property type="evidence" value="ECO:0007669"/>
    <property type="project" value="TreeGrafter"/>
</dbReference>
<reference evidence="8" key="2">
    <citation type="submission" date="2014-06" db="EMBL/GenBank/DDBJ databases">
        <title>The complete genome of Blastobotrys (Arxula) adeninivorans LS3 - a yeast of biotechnological interest.</title>
        <authorList>
            <person name="Kunze G."/>
            <person name="Gaillardin C."/>
            <person name="Czernicka M."/>
            <person name="Durrens P."/>
            <person name="Martin T."/>
            <person name="Boer E."/>
            <person name="Gabaldon T."/>
            <person name="Cruz J."/>
            <person name="Talla E."/>
            <person name="Marck C."/>
            <person name="Goffeau A."/>
            <person name="Barbe V."/>
            <person name="Baret P."/>
            <person name="Baronian K."/>
            <person name="Beier S."/>
            <person name="Bleykasten C."/>
            <person name="Bode R."/>
            <person name="Casaregola S."/>
            <person name="Despons L."/>
            <person name="Fairhead C."/>
            <person name="Giersberg M."/>
            <person name="Gierski P."/>
            <person name="Hahnel U."/>
            <person name="Hartmann A."/>
            <person name="Jankowska D."/>
            <person name="Jubin C."/>
            <person name="Jung P."/>
            <person name="Lafontaine I."/>
            <person name="Leh-Louis V."/>
            <person name="Lemaire M."/>
            <person name="Marcet-Houben M."/>
            <person name="Mascher M."/>
            <person name="Morel G."/>
            <person name="Richard G.-F."/>
            <person name="Riechen J."/>
            <person name="Sacerdot C."/>
            <person name="Sarkar A."/>
            <person name="Savel G."/>
            <person name="Schacherer J."/>
            <person name="Sherman D."/>
            <person name="Straub M.-L."/>
            <person name="Stein N."/>
            <person name="Thierry A."/>
            <person name="Trautwein-Schult A."/>
            <person name="Westhof E."/>
            <person name="Worch S."/>
            <person name="Dujon B."/>
            <person name="Souciet J.-L."/>
            <person name="Wincker P."/>
            <person name="Scholz U."/>
            <person name="Neuveglise N."/>
        </authorList>
    </citation>
    <scope>NUCLEOTIDE SEQUENCE</scope>
    <source>
        <strain evidence="8">LS3</strain>
    </source>
</reference>
<dbReference type="GO" id="GO:0005739">
    <property type="term" value="C:mitochondrion"/>
    <property type="evidence" value="ECO:0007669"/>
    <property type="project" value="UniProtKB-SubCell"/>
</dbReference>
<evidence type="ECO:0000256" key="6">
    <source>
        <dbReference type="ARBA" id="ARBA00031181"/>
    </source>
</evidence>
<accession>A0A060SXR4</accession>
<dbReference type="EC" id="3.1.2.4" evidence="3"/>
<evidence type="ECO:0000259" key="7">
    <source>
        <dbReference type="Pfam" id="PF16113"/>
    </source>
</evidence>
<organism evidence="8">
    <name type="scientific">Blastobotrys adeninivorans</name>
    <name type="common">Yeast</name>
    <name type="synonym">Arxula adeninivorans</name>
    <dbReference type="NCBI Taxonomy" id="409370"/>
    <lineage>
        <taxon>Eukaryota</taxon>
        <taxon>Fungi</taxon>
        <taxon>Dikarya</taxon>
        <taxon>Ascomycota</taxon>
        <taxon>Saccharomycotina</taxon>
        <taxon>Dipodascomycetes</taxon>
        <taxon>Dipodascales</taxon>
        <taxon>Trichomonascaceae</taxon>
        <taxon>Blastobotrys</taxon>
    </lineage>
</organism>
<sequence length="487" mass="53337">MSFRAGLRSAITMPLRAKITMKGFPSLGSVNAYSTVGPETTSEVVFSSDKAKRTISLNRPKKLNSLNLNMVELILPRLREWEKSESAKLIVLKGEGEKALCAGGDVAALAQGIADKGAEGSDAATHYFKEEFTLDHYMATYPKPIVALQDGITMGGGVGLSVHCPFRVATEKTMFAMPETNIGYFPDVGGTFFLSRLDGQLGLYLGLTSERLKGFDALYAGVATHYVPSNRIPDLEARLSELHNNVADAKVSLHDLINGAINDFAEDFPAGYKFSLGGEKREIIDSCFSHNTVEEILAALSAHPSEFAKQTLDTITKRSPTSLKVTLAAIRGAKSVDIKGALTREYHIAEHFMHSPDFVEGVSALLLTKPSRKPEWNPASLNEVADSSVASFFSKLEGSNAPEIEFVTDKTYSEYPYKYGLPAEKEVEDFIIGNGTSREFKVTRDETLKHFGDKYPESLGVSVKVNEILDRMTTADKSDSTLLDWKY</sequence>
<gene>
    <name evidence="8" type="ORF">GNLVRS02_ARAD1A11396g</name>
</gene>
<evidence type="ECO:0000256" key="2">
    <source>
        <dbReference type="ARBA" id="ARBA00004173"/>
    </source>
</evidence>
<dbReference type="AlphaFoldDB" id="A0A060SXR4"/>
<dbReference type="GO" id="GO:0003860">
    <property type="term" value="F:3-hydroxyisobutyryl-CoA hydrolase activity"/>
    <property type="evidence" value="ECO:0007669"/>
    <property type="project" value="UniProtKB-EC"/>
</dbReference>
<dbReference type="EMBL" id="HG937691">
    <property type="protein sequence ID" value="CDP33528.1"/>
    <property type="molecule type" value="Genomic_DNA"/>
</dbReference>
<evidence type="ECO:0000256" key="5">
    <source>
        <dbReference type="ARBA" id="ARBA00023128"/>
    </source>
</evidence>
<dbReference type="FunFam" id="3.90.226.10:FF:000026">
    <property type="entry name" value="3-hydroxyisobutyryl-CoA hydrolase, mitochondrial"/>
    <property type="match status" value="1"/>
</dbReference>
<dbReference type="InterPro" id="IPR045004">
    <property type="entry name" value="ECH_dom"/>
</dbReference>
<dbReference type="InterPro" id="IPR029045">
    <property type="entry name" value="ClpP/crotonase-like_dom_sf"/>
</dbReference>
<dbReference type="SUPFAM" id="SSF52096">
    <property type="entry name" value="ClpP/crotonase"/>
    <property type="match status" value="1"/>
</dbReference>
<evidence type="ECO:0000313" key="8">
    <source>
        <dbReference type="EMBL" id="CDP33528.1"/>
    </source>
</evidence>
<evidence type="ECO:0000256" key="3">
    <source>
        <dbReference type="ARBA" id="ARBA00011915"/>
    </source>
</evidence>
<dbReference type="InterPro" id="IPR032259">
    <property type="entry name" value="HIBYL-CoA-H"/>
</dbReference>
<comment type="subcellular location">
    <subcellularLocation>
        <location evidence="2">Mitochondrion</location>
    </subcellularLocation>
</comment>
<feature type="domain" description="Enoyl-CoA hydratase/isomerase" evidence="7">
    <location>
        <begin position="53"/>
        <end position="393"/>
    </location>
</feature>
<proteinExistence type="predicted"/>
<dbReference type="CDD" id="cd06558">
    <property type="entry name" value="crotonase-like"/>
    <property type="match status" value="1"/>
</dbReference>
<dbReference type="Gene3D" id="3.90.226.10">
    <property type="entry name" value="2-enoyl-CoA Hydratase, Chain A, domain 1"/>
    <property type="match status" value="1"/>
</dbReference>
<dbReference type="NCBIfam" id="NF004127">
    <property type="entry name" value="PRK05617.1"/>
    <property type="match status" value="1"/>
</dbReference>
<protein>
    <recommendedName>
        <fullName evidence="3">3-hydroxyisobutyryl-CoA hydrolase</fullName>
        <ecNumber evidence="3">3.1.2.4</ecNumber>
    </recommendedName>
    <alternativeName>
        <fullName evidence="6">3-hydroxyisobutyryl-coenzyme A hydrolase</fullName>
    </alternativeName>
</protein>
<name>A0A060SXR4_BLAAD</name>
<comment type="catalytic activity">
    <reaction evidence="1">
        <text>3-hydroxy-2-methylpropanoyl-CoA + H2O = 3-hydroxy-2-methylpropanoate + CoA + H(+)</text>
        <dbReference type="Rhea" id="RHEA:20888"/>
        <dbReference type="ChEBI" id="CHEBI:11805"/>
        <dbReference type="ChEBI" id="CHEBI:15377"/>
        <dbReference type="ChEBI" id="CHEBI:15378"/>
        <dbReference type="ChEBI" id="CHEBI:57287"/>
        <dbReference type="ChEBI" id="CHEBI:57340"/>
        <dbReference type="EC" id="3.1.2.4"/>
    </reaction>
</comment>
<evidence type="ECO:0000256" key="1">
    <source>
        <dbReference type="ARBA" id="ARBA00001709"/>
    </source>
</evidence>
<dbReference type="Pfam" id="PF16113">
    <property type="entry name" value="ECH_2"/>
    <property type="match status" value="1"/>
</dbReference>
<dbReference type="PhylomeDB" id="A0A060SXR4"/>
<evidence type="ECO:0000256" key="4">
    <source>
        <dbReference type="ARBA" id="ARBA00022801"/>
    </source>
</evidence>
<dbReference type="PANTHER" id="PTHR43176:SF3">
    <property type="entry name" value="3-HYDROXYISOBUTYRYL-COA HYDROLASE, MITOCHONDRIAL"/>
    <property type="match status" value="1"/>
</dbReference>